<comment type="caution">
    <text evidence="4">The sequence shown here is derived from an EMBL/GenBank/DDBJ whole genome shotgun (WGS) entry which is preliminary data.</text>
</comment>
<feature type="domain" description="Pirin N-terminal" evidence="3">
    <location>
        <begin position="4"/>
        <end position="42"/>
    </location>
</feature>
<keyword evidence="5" id="KW-1185">Reference proteome</keyword>
<dbReference type="Gene3D" id="2.60.120.10">
    <property type="entry name" value="Jelly Rolls"/>
    <property type="match status" value="1"/>
</dbReference>
<organism evidence="4 5">
    <name type="scientific">Paenibacillus piri</name>
    <dbReference type="NCBI Taxonomy" id="2547395"/>
    <lineage>
        <taxon>Bacteria</taxon>
        <taxon>Bacillati</taxon>
        <taxon>Bacillota</taxon>
        <taxon>Bacilli</taxon>
        <taxon>Bacillales</taxon>
        <taxon>Paenibacillaceae</taxon>
        <taxon>Paenibacillus</taxon>
    </lineage>
</organism>
<dbReference type="SUPFAM" id="SSF51182">
    <property type="entry name" value="RmlC-like cupins"/>
    <property type="match status" value="1"/>
</dbReference>
<evidence type="ECO:0000313" key="4">
    <source>
        <dbReference type="EMBL" id="TDF91151.1"/>
    </source>
</evidence>
<protein>
    <recommendedName>
        <fullName evidence="3">Pirin N-terminal domain-containing protein</fullName>
    </recommendedName>
</protein>
<evidence type="ECO:0000256" key="1">
    <source>
        <dbReference type="RuleBase" id="RU003457"/>
    </source>
</evidence>
<evidence type="ECO:0000256" key="2">
    <source>
        <dbReference type="SAM" id="MobiDB-lite"/>
    </source>
</evidence>
<feature type="region of interest" description="Disordered" evidence="2">
    <location>
        <begin position="12"/>
        <end position="59"/>
    </location>
</feature>
<evidence type="ECO:0000313" key="5">
    <source>
        <dbReference type="Proteomes" id="UP000295636"/>
    </source>
</evidence>
<comment type="similarity">
    <text evidence="1">Belongs to the pirin family.</text>
</comment>
<dbReference type="OrthoDB" id="321327at2"/>
<dbReference type="Pfam" id="PF02678">
    <property type="entry name" value="Pirin"/>
    <property type="match status" value="1"/>
</dbReference>
<sequence length="59" mass="5942">MFRTCVVSGKAEHGDSLGTRSVVGPGGAQVMQTGSGVSHEEGFVGPNILSRKPGCGTLP</sequence>
<reference evidence="4 5" key="1">
    <citation type="submission" date="2019-03" db="EMBL/GenBank/DDBJ databases">
        <title>This is whole genome sequence of Paenibacillus sp MS74 strain.</title>
        <authorList>
            <person name="Trinh H.N."/>
        </authorList>
    </citation>
    <scope>NUCLEOTIDE SEQUENCE [LARGE SCALE GENOMIC DNA]</scope>
    <source>
        <strain evidence="4 5">MS74</strain>
    </source>
</reference>
<dbReference type="Proteomes" id="UP000295636">
    <property type="component" value="Unassembled WGS sequence"/>
</dbReference>
<proteinExistence type="inferred from homology"/>
<dbReference type="InterPro" id="IPR003829">
    <property type="entry name" value="Pirin_N_dom"/>
</dbReference>
<dbReference type="InterPro" id="IPR011051">
    <property type="entry name" value="RmlC_Cupin_sf"/>
</dbReference>
<dbReference type="AlphaFoldDB" id="A0A4R5K7S2"/>
<dbReference type="InterPro" id="IPR014710">
    <property type="entry name" value="RmlC-like_jellyroll"/>
</dbReference>
<accession>A0A4R5K7S2</accession>
<dbReference type="EMBL" id="SMRT01000030">
    <property type="protein sequence ID" value="TDF91151.1"/>
    <property type="molecule type" value="Genomic_DNA"/>
</dbReference>
<name>A0A4R5K7S2_9BACL</name>
<gene>
    <name evidence="4" type="ORF">E1757_33335</name>
</gene>
<evidence type="ECO:0000259" key="3">
    <source>
        <dbReference type="Pfam" id="PF02678"/>
    </source>
</evidence>